<feature type="non-terminal residue" evidence="1">
    <location>
        <position position="46"/>
    </location>
</feature>
<reference evidence="1" key="1">
    <citation type="submission" date="2002-02" db="EMBL/GenBank/DDBJ databases">
        <title>Cloning of stress responsive genes from moisture stress tolerant crop groundnut.</title>
        <authorList>
            <person name="Gopalakrishna R."/>
            <person name="Udayakumar M."/>
            <person name="Mathew M.K."/>
        </authorList>
    </citation>
    <scope>NUCLEOTIDE SEQUENCE</scope>
</reference>
<dbReference type="EMBL" id="AF479304">
    <property type="protein sequence ID" value="AAO33586.1"/>
    <property type="molecule type" value="mRNA"/>
</dbReference>
<dbReference type="AlphaFoldDB" id="Q850G9"/>
<evidence type="ECO:0000313" key="1">
    <source>
        <dbReference type="EMBL" id="AAO33586.1"/>
    </source>
</evidence>
<proteinExistence type="evidence at transcript level"/>
<accession>Q850G9</accession>
<protein>
    <submittedName>
        <fullName evidence="1">Secretory protein</fullName>
    </submittedName>
</protein>
<organism evidence="1">
    <name type="scientific">Arachis hypogaea</name>
    <name type="common">Peanut</name>
    <dbReference type="NCBI Taxonomy" id="3818"/>
    <lineage>
        <taxon>Eukaryota</taxon>
        <taxon>Viridiplantae</taxon>
        <taxon>Streptophyta</taxon>
        <taxon>Embryophyta</taxon>
        <taxon>Tracheophyta</taxon>
        <taxon>Spermatophyta</taxon>
        <taxon>Magnoliopsida</taxon>
        <taxon>eudicotyledons</taxon>
        <taxon>Gunneridae</taxon>
        <taxon>Pentapetalae</taxon>
        <taxon>rosids</taxon>
        <taxon>fabids</taxon>
        <taxon>Fabales</taxon>
        <taxon>Fabaceae</taxon>
        <taxon>Papilionoideae</taxon>
        <taxon>50 kb inversion clade</taxon>
        <taxon>dalbergioids sensu lato</taxon>
        <taxon>Dalbergieae</taxon>
        <taxon>Pterocarpus clade</taxon>
        <taxon>Arachis</taxon>
    </lineage>
</organism>
<gene>
    <name evidence="1" type="primary">Gsi-41</name>
</gene>
<name>Q850G9_ARAHY</name>
<sequence length="46" mass="4588">MKLDPFPWAAVAPMPVVGRAIGCPSPAGSDPGPFTSVDLVAGPVVL</sequence>